<name>A0AAN9S897_PSOTE</name>
<keyword evidence="2" id="KW-1185">Reference proteome</keyword>
<sequence length="164" mass="18266">MRCNEHNELMFDSNFEKKYLIDSAFIVKKDNGCNSAKKEANQDTTVQKSSYVLVMDPNSSNEVQSMEEGWICRAFVMGLGLSRQDLIDVQAARGKRDQYNKSVGTGYVGGGQFAGDNMPLESRLRLGGRSQKHSILAVAYLGFVGRGGIGGFQGAWRWVWVKTR</sequence>
<dbReference type="Proteomes" id="UP001386955">
    <property type="component" value="Unassembled WGS sequence"/>
</dbReference>
<protein>
    <submittedName>
        <fullName evidence="1">Uncharacterized protein</fullName>
    </submittedName>
</protein>
<accession>A0AAN9S897</accession>
<proteinExistence type="predicted"/>
<reference evidence="1 2" key="1">
    <citation type="submission" date="2024-01" db="EMBL/GenBank/DDBJ databases">
        <title>The genomes of 5 underutilized Papilionoideae crops provide insights into root nodulation and disease resistanc.</title>
        <authorList>
            <person name="Jiang F."/>
        </authorList>
    </citation>
    <scope>NUCLEOTIDE SEQUENCE [LARGE SCALE GENOMIC DNA]</scope>
    <source>
        <strain evidence="1">DUOXIRENSHENG_FW03</strain>
        <tissue evidence="1">Leaves</tissue>
    </source>
</reference>
<evidence type="ECO:0000313" key="2">
    <source>
        <dbReference type="Proteomes" id="UP001386955"/>
    </source>
</evidence>
<organism evidence="1 2">
    <name type="scientific">Psophocarpus tetragonolobus</name>
    <name type="common">Winged bean</name>
    <name type="synonym">Dolichos tetragonolobus</name>
    <dbReference type="NCBI Taxonomy" id="3891"/>
    <lineage>
        <taxon>Eukaryota</taxon>
        <taxon>Viridiplantae</taxon>
        <taxon>Streptophyta</taxon>
        <taxon>Embryophyta</taxon>
        <taxon>Tracheophyta</taxon>
        <taxon>Spermatophyta</taxon>
        <taxon>Magnoliopsida</taxon>
        <taxon>eudicotyledons</taxon>
        <taxon>Gunneridae</taxon>
        <taxon>Pentapetalae</taxon>
        <taxon>rosids</taxon>
        <taxon>fabids</taxon>
        <taxon>Fabales</taxon>
        <taxon>Fabaceae</taxon>
        <taxon>Papilionoideae</taxon>
        <taxon>50 kb inversion clade</taxon>
        <taxon>NPAAA clade</taxon>
        <taxon>indigoferoid/millettioid clade</taxon>
        <taxon>Phaseoleae</taxon>
        <taxon>Psophocarpus</taxon>
    </lineage>
</organism>
<gene>
    <name evidence="1" type="ORF">VNO78_18897</name>
</gene>
<dbReference type="AlphaFoldDB" id="A0AAN9S897"/>
<comment type="caution">
    <text evidence="1">The sequence shown here is derived from an EMBL/GenBank/DDBJ whole genome shotgun (WGS) entry which is preliminary data.</text>
</comment>
<evidence type="ECO:0000313" key="1">
    <source>
        <dbReference type="EMBL" id="KAK7390811.1"/>
    </source>
</evidence>
<dbReference type="EMBL" id="JAYMYS010000005">
    <property type="protein sequence ID" value="KAK7390811.1"/>
    <property type="molecule type" value="Genomic_DNA"/>
</dbReference>